<evidence type="ECO:0000313" key="7">
    <source>
        <dbReference type="EMBL" id="CAB4211017.1"/>
    </source>
</evidence>
<protein>
    <submittedName>
        <fullName evidence="5">COG4626 Phage terminase-like protein, large subunit</fullName>
    </submittedName>
</protein>
<gene>
    <name evidence="5" type="ORF">UFOVP1073_35</name>
    <name evidence="6" type="ORF">UFOVP1308_74</name>
    <name evidence="7" type="ORF">UFOVP1423_69</name>
    <name evidence="8" type="ORF">UFOVP1520_40</name>
    <name evidence="3" type="ORF">UFOVP898_37</name>
    <name evidence="4" type="ORF">UFOVP985_22</name>
</gene>
<evidence type="ECO:0000259" key="1">
    <source>
        <dbReference type="Pfam" id="PF03354"/>
    </source>
</evidence>
<sequence>MEQVTQPPPWLNGAPAIRQAEYIPGFVYEEPFALAVEDFIESLCCHTKDSPGARAGEPVKLLQWHKDRITRPLYGWRDDTPERLRRYRIAYIEVPKKNAKSSALAWLGAYQLVGDGEPGALGCIAAKTRKQASVIYDEMADMIIRSPGLAGELEVVRSTKTIYHRHTGSSLSVISRDAGAAEGPSYSFIFFDELHTQTDRLLWDSLRYAGRSRRQPILITITTAGSDRQSLCWEQHEYAEQCIADPAYDPRFYGMIYGPKEGDDYFDPEVWRRCNPGMGLTMTEESFAADAIEAKNKPTKLNGWLRRSLGVWTESTNRWIDPEKWAACATPAGNLAGRSCILGMDLSKRIDFSAATALFPNEDGTFDVEAMLFMPKEGIAERERTDHLPYSRWVEEGWIYATDGDVIDHARIREWVLEYGRSHKIEQIVVDITGATQLAVELQGEGLDVKEYPQGFRAMSSPTKRLEALVLERKIRHGGNPALSAQAAAVTIETNAYEDIRPVKKKSTGRIDGIVALIFALGWWEKEQIVNKAPKAKPGIIVL</sequence>
<organism evidence="5">
    <name type="scientific">uncultured Caudovirales phage</name>
    <dbReference type="NCBI Taxonomy" id="2100421"/>
    <lineage>
        <taxon>Viruses</taxon>
        <taxon>Duplodnaviria</taxon>
        <taxon>Heunggongvirae</taxon>
        <taxon>Uroviricota</taxon>
        <taxon>Caudoviricetes</taxon>
        <taxon>Peduoviridae</taxon>
        <taxon>Maltschvirus</taxon>
        <taxon>Maltschvirus maltsch</taxon>
    </lineage>
</organism>
<dbReference type="PANTHER" id="PTHR41287:SF1">
    <property type="entry name" value="PROTEIN YMFN"/>
    <property type="match status" value="1"/>
</dbReference>
<dbReference type="InterPro" id="IPR005021">
    <property type="entry name" value="Terminase_largesu-like"/>
</dbReference>
<dbReference type="InterPro" id="IPR046462">
    <property type="entry name" value="TerL_nuclease"/>
</dbReference>
<accession>A0A6J5QJ32</accession>
<evidence type="ECO:0000313" key="6">
    <source>
        <dbReference type="EMBL" id="CAB4198365.1"/>
    </source>
</evidence>
<dbReference type="InterPro" id="IPR027417">
    <property type="entry name" value="P-loop_NTPase"/>
</dbReference>
<evidence type="ECO:0000313" key="8">
    <source>
        <dbReference type="EMBL" id="CAB5227298.1"/>
    </source>
</evidence>
<dbReference type="Pfam" id="PF20441">
    <property type="entry name" value="TerL_nuclease"/>
    <property type="match status" value="1"/>
</dbReference>
<dbReference type="Pfam" id="PF03354">
    <property type="entry name" value="TerL_ATPase"/>
    <property type="match status" value="1"/>
</dbReference>
<reference evidence="5" key="1">
    <citation type="submission" date="2020-05" db="EMBL/GenBank/DDBJ databases">
        <authorList>
            <person name="Chiriac C."/>
            <person name="Salcher M."/>
            <person name="Ghai R."/>
            <person name="Kavagutti S V."/>
        </authorList>
    </citation>
    <scope>NUCLEOTIDE SEQUENCE</scope>
</reference>
<dbReference type="PANTHER" id="PTHR41287">
    <property type="match status" value="1"/>
</dbReference>
<dbReference type="EMBL" id="LR796942">
    <property type="protein sequence ID" value="CAB4176325.1"/>
    <property type="molecule type" value="Genomic_DNA"/>
</dbReference>
<dbReference type="InterPro" id="IPR046461">
    <property type="entry name" value="TerL_ATPase"/>
</dbReference>
<evidence type="ECO:0000313" key="5">
    <source>
        <dbReference type="EMBL" id="CAB4181461.1"/>
    </source>
</evidence>
<feature type="domain" description="Terminase large subunit-like ATPase" evidence="1">
    <location>
        <begin position="64"/>
        <end position="240"/>
    </location>
</feature>
<dbReference type="EMBL" id="LR797361">
    <property type="protein sequence ID" value="CAB4211017.1"/>
    <property type="molecule type" value="Genomic_DNA"/>
</dbReference>
<proteinExistence type="predicted"/>
<evidence type="ECO:0000313" key="3">
    <source>
        <dbReference type="EMBL" id="CAB4169218.1"/>
    </source>
</evidence>
<evidence type="ECO:0000259" key="2">
    <source>
        <dbReference type="Pfam" id="PF20441"/>
    </source>
</evidence>
<dbReference type="EMBL" id="LR796838">
    <property type="protein sequence ID" value="CAB4169218.1"/>
    <property type="molecule type" value="Genomic_DNA"/>
</dbReference>
<dbReference type="Gene3D" id="3.30.420.240">
    <property type="match status" value="1"/>
</dbReference>
<dbReference type="EMBL" id="LR798377">
    <property type="protein sequence ID" value="CAB5227298.1"/>
    <property type="molecule type" value="Genomic_DNA"/>
</dbReference>
<evidence type="ECO:0000313" key="4">
    <source>
        <dbReference type="EMBL" id="CAB4176325.1"/>
    </source>
</evidence>
<dbReference type="EMBL" id="LR797009">
    <property type="protein sequence ID" value="CAB4181461.1"/>
    <property type="molecule type" value="Genomic_DNA"/>
</dbReference>
<dbReference type="GO" id="GO:0004519">
    <property type="term" value="F:endonuclease activity"/>
    <property type="evidence" value="ECO:0007669"/>
    <property type="project" value="InterPro"/>
</dbReference>
<name>A0A6J5QJ32_9CAUD</name>
<dbReference type="EMBL" id="LR797259">
    <property type="protein sequence ID" value="CAB4198365.1"/>
    <property type="molecule type" value="Genomic_DNA"/>
</dbReference>
<dbReference type="Gene3D" id="3.40.50.300">
    <property type="entry name" value="P-loop containing nucleotide triphosphate hydrolases"/>
    <property type="match status" value="1"/>
</dbReference>
<feature type="domain" description="Terminase large subunit-like endonuclease" evidence="2">
    <location>
        <begin position="249"/>
        <end position="525"/>
    </location>
</feature>